<dbReference type="AlphaFoldDB" id="A0A6A6IAN4"/>
<evidence type="ECO:0000313" key="3">
    <source>
        <dbReference type="Proteomes" id="UP000800094"/>
    </source>
</evidence>
<organism evidence="2 3">
    <name type="scientific">Trematosphaeria pertusa</name>
    <dbReference type="NCBI Taxonomy" id="390896"/>
    <lineage>
        <taxon>Eukaryota</taxon>
        <taxon>Fungi</taxon>
        <taxon>Dikarya</taxon>
        <taxon>Ascomycota</taxon>
        <taxon>Pezizomycotina</taxon>
        <taxon>Dothideomycetes</taxon>
        <taxon>Pleosporomycetidae</taxon>
        <taxon>Pleosporales</taxon>
        <taxon>Massarineae</taxon>
        <taxon>Trematosphaeriaceae</taxon>
        <taxon>Trematosphaeria</taxon>
    </lineage>
</organism>
<dbReference type="GeneID" id="54586973"/>
<dbReference type="EMBL" id="ML987198">
    <property type="protein sequence ID" value="KAF2246982.1"/>
    <property type="molecule type" value="Genomic_DNA"/>
</dbReference>
<feature type="region of interest" description="Disordered" evidence="1">
    <location>
        <begin position="1"/>
        <end position="23"/>
    </location>
</feature>
<evidence type="ECO:0000256" key="1">
    <source>
        <dbReference type="SAM" id="MobiDB-lite"/>
    </source>
</evidence>
<gene>
    <name evidence="2" type="ORF">BU26DRAFT_567309</name>
</gene>
<keyword evidence="3" id="KW-1185">Reference proteome</keyword>
<reference evidence="2" key="1">
    <citation type="journal article" date="2020" name="Stud. Mycol.">
        <title>101 Dothideomycetes genomes: a test case for predicting lifestyles and emergence of pathogens.</title>
        <authorList>
            <person name="Haridas S."/>
            <person name="Albert R."/>
            <person name="Binder M."/>
            <person name="Bloem J."/>
            <person name="Labutti K."/>
            <person name="Salamov A."/>
            <person name="Andreopoulos B."/>
            <person name="Baker S."/>
            <person name="Barry K."/>
            <person name="Bills G."/>
            <person name="Bluhm B."/>
            <person name="Cannon C."/>
            <person name="Castanera R."/>
            <person name="Culley D."/>
            <person name="Daum C."/>
            <person name="Ezra D."/>
            <person name="Gonzalez J."/>
            <person name="Henrissat B."/>
            <person name="Kuo A."/>
            <person name="Liang C."/>
            <person name="Lipzen A."/>
            <person name="Lutzoni F."/>
            <person name="Magnuson J."/>
            <person name="Mondo S."/>
            <person name="Nolan M."/>
            <person name="Ohm R."/>
            <person name="Pangilinan J."/>
            <person name="Park H.-J."/>
            <person name="Ramirez L."/>
            <person name="Alfaro M."/>
            <person name="Sun H."/>
            <person name="Tritt A."/>
            <person name="Yoshinaga Y."/>
            <person name="Zwiers L.-H."/>
            <person name="Turgeon B."/>
            <person name="Goodwin S."/>
            <person name="Spatafora J."/>
            <person name="Crous P."/>
            <person name="Grigoriev I."/>
        </authorList>
    </citation>
    <scope>NUCLEOTIDE SEQUENCE</scope>
    <source>
        <strain evidence="2">CBS 122368</strain>
    </source>
</reference>
<dbReference type="Proteomes" id="UP000800094">
    <property type="component" value="Unassembled WGS sequence"/>
</dbReference>
<sequence length="126" mass="13972">MNMPGLVPPYDAALRTATNPPTSRAFQATTSHMDMHMPMFSTHAMTTSVPYQSGAFAFDSLLVNPYNMQQAFPVSYPPTMPQAISYPRTSEMHPLPTVREARNGFTIERTPPVRRQLSLKAALLSS</sequence>
<evidence type="ECO:0000313" key="2">
    <source>
        <dbReference type="EMBL" id="KAF2246982.1"/>
    </source>
</evidence>
<name>A0A6A6IAN4_9PLEO</name>
<dbReference type="OrthoDB" id="427030at2759"/>
<protein>
    <submittedName>
        <fullName evidence="2">Uncharacterized protein</fullName>
    </submittedName>
</protein>
<dbReference type="RefSeq" id="XP_033681986.1">
    <property type="nucleotide sequence ID" value="XM_033833643.1"/>
</dbReference>
<proteinExistence type="predicted"/>
<accession>A0A6A6IAN4</accession>